<evidence type="ECO:0000313" key="1">
    <source>
        <dbReference type="EMBL" id="AZQ65579.1"/>
    </source>
</evidence>
<name>A0A3Q9FVM7_9BACT</name>
<dbReference type="AlphaFoldDB" id="A0A3Q9FVM7"/>
<dbReference type="EMBL" id="CP034563">
    <property type="protein sequence ID" value="AZQ65579.1"/>
    <property type="molecule type" value="Genomic_DNA"/>
</dbReference>
<accession>A0A3Q9FVM7</accession>
<reference evidence="1 2" key="1">
    <citation type="submission" date="2018-12" db="EMBL/GenBank/DDBJ databases">
        <title>Flammeovirga pectinis sp. nov., isolated from the gut of the Korean scallop, Patinopecten yessoensis.</title>
        <authorList>
            <person name="Bae J.-W."/>
            <person name="Jeong Y.-S."/>
            <person name="Kang W."/>
        </authorList>
    </citation>
    <scope>NUCLEOTIDE SEQUENCE [LARGE SCALE GENOMIC DNA]</scope>
    <source>
        <strain evidence="1 2">L12M1</strain>
    </source>
</reference>
<dbReference type="KEGG" id="fll:EI427_22105"/>
<dbReference type="NCBIfam" id="TIGR04183">
    <property type="entry name" value="Por_Secre_tail"/>
    <property type="match status" value="1"/>
</dbReference>
<dbReference type="RefSeq" id="WP_126620425.1">
    <property type="nucleotide sequence ID" value="NZ_CP034563.1"/>
</dbReference>
<gene>
    <name evidence="1" type="ORF">EI427_22105</name>
</gene>
<sequence length="61" mass="6521">MELVVGVFYDLNGKILSQTVLSKDIEGNVVATVDVPAATKGINLLRISNGYNSETAKIIIN</sequence>
<keyword evidence="2" id="KW-1185">Reference proteome</keyword>
<evidence type="ECO:0000313" key="2">
    <source>
        <dbReference type="Proteomes" id="UP000267268"/>
    </source>
</evidence>
<proteinExistence type="predicted"/>
<dbReference type="InterPro" id="IPR026444">
    <property type="entry name" value="Secre_tail"/>
</dbReference>
<dbReference type="Proteomes" id="UP000267268">
    <property type="component" value="Chromosome 2"/>
</dbReference>
<protein>
    <submittedName>
        <fullName evidence="1">T9SS type A sorting domain-containing protein</fullName>
    </submittedName>
</protein>
<organism evidence="1 2">
    <name type="scientific">Flammeovirga pectinis</name>
    <dbReference type="NCBI Taxonomy" id="2494373"/>
    <lineage>
        <taxon>Bacteria</taxon>
        <taxon>Pseudomonadati</taxon>
        <taxon>Bacteroidota</taxon>
        <taxon>Cytophagia</taxon>
        <taxon>Cytophagales</taxon>
        <taxon>Flammeovirgaceae</taxon>
        <taxon>Flammeovirga</taxon>
    </lineage>
</organism>